<accession>A0AA39XGQ0</accession>
<comment type="caution">
    <text evidence="4">The sequence shown here is derived from an EMBL/GenBank/DDBJ whole genome shotgun (WGS) entry which is preliminary data.</text>
</comment>
<dbReference type="Proteomes" id="UP001175000">
    <property type="component" value="Unassembled WGS sequence"/>
</dbReference>
<dbReference type="PANTHER" id="PTHR28554:SF1">
    <property type="entry name" value="LARGE RIBOSOMAL SUBUNIT PROTEIN ML45"/>
    <property type="match status" value="1"/>
</dbReference>
<name>A0AA39XGQ0_9PEZI</name>
<dbReference type="GO" id="GO:0005743">
    <property type="term" value="C:mitochondrial inner membrane"/>
    <property type="evidence" value="ECO:0007669"/>
    <property type="project" value="InterPro"/>
</dbReference>
<dbReference type="GO" id="GO:0032979">
    <property type="term" value="P:protein insertion into mitochondrial inner membrane from matrix"/>
    <property type="evidence" value="ECO:0007669"/>
    <property type="project" value="InterPro"/>
</dbReference>
<gene>
    <name evidence="4" type="ORF">B0T14DRAFT_533841</name>
</gene>
<evidence type="ECO:0000256" key="3">
    <source>
        <dbReference type="ARBA" id="ARBA00023128"/>
    </source>
</evidence>
<dbReference type="EMBL" id="JAULSU010000001">
    <property type="protein sequence ID" value="KAK0633676.1"/>
    <property type="molecule type" value="Genomic_DNA"/>
</dbReference>
<dbReference type="InterPro" id="IPR051975">
    <property type="entry name" value="mtLSU_mL45"/>
</dbReference>
<evidence type="ECO:0000256" key="2">
    <source>
        <dbReference type="ARBA" id="ARBA00022946"/>
    </source>
</evidence>
<dbReference type="Gene3D" id="3.10.450.240">
    <property type="match status" value="1"/>
</dbReference>
<reference evidence="4" key="1">
    <citation type="submission" date="2023-06" db="EMBL/GenBank/DDBJ databases">
        <title>Genome-scale phylogeny and comparative genomics of the fungal order Sordariales.</title>
        <authorList>
            <consortium name="Lawrence Berkeley National Laboratory"/>
            <person name="Hensen N."/>
            <person name="Bonometti L."/>
            <person name="Westerberg I."/>
            <person name="Brannstrom I.O."/>
            <person name="Guillou S."/>
            <person name="Cros-Aarteil S."/>
            <person name="Calhoun S."/>
            <person name="Haridas S."/>
            <person name="Kuo A."/>
            <person name="Mondo S."/>
            <person name="Pangilinan J."/>
            <person name="Riley R."/>
            <person name="Labutti K."/>
            <person name="Andreopoulos B."/>
            <person name="Lipzen A."/>
            <person name="Chen C."/>
            <person name="Yanf M."/>
            <person name="Daum C."/>
            <person name="Ng V."/>
            <person name="Clum A."/>
            <person name="Steindorff A."/>
            <person name="Ohm R."/>
            <person name="Martin F."/>
            <person name="Silar P."/>
            <person name="Natvig D."/>
            <person name="Lalanne C."/>
            <person name="Gautier V."/>
            <person name="Ament-Velasquez S.L."/>
            <person name="Kruys A."/>
            <person name="Hutchinson M.I."/>
            <person name="Powell A.J."/>
            <person name="Barry K."/>
            <person name="Miller A.N."/>
            <person name="Grigoriev I.V."/>
            <person name="Debuchy R."/>
            <person name="Gladieux P."/>
            <person name="Thoren M.H."/>
            <person name="Johannesson H."/>
        </authorList>
    </citation>
    <scope>NUCLEOTIDE SEQUENCE</scope>
    <source>
        <strain evidence="4">CBS 606.72</strain>
    </source>
</reference>
<sequence length="227" mass="26243">MIRPPLSRWPRTRKEFFGFLWDVVKCEMRGKLQVFLMSVSSKKGILKPRQFKLNNAKVILTAKAMHREMAEALASGNKGALNKICVKSLAIPMVTAVEQRPKSRRYEWELLKYNGRPKIVSQVLAPVSMDKGAPLVRQVVVRIKSRQRRTTYERKNKGLWEVTPAGQQETDLVEHLVIVCIVNPKTWVSSEWRVLGSVQPTSYEEWRLEMDTIEAIDQEEVKKNLKL</sequence>
<dbReference type="PANTHER" id="PTHR28554">
    <property type="entry name" value="39S RIBOSOMAL PROTEIN L45, MITOCHONDRIAL"/>
    <property type="match status" value="1"/>
</dbReference>
<comment type="subcellular location">
    <subcellularLocation>
        <location evidence="1">Mitochondrion</location>
    </subcellularLocation>
</comment>
<dbReference type="AlphaFoldDB" id="A0AA39XGQ0"/>
<dbReference type="InterPro" id="IPR024621">
    <property type="entry name" value="Mba1"/>
</dbReference>
<keyword evidence="2" id="KW-0809">Transit peptide</keyword>
<evidence type="ECO:0000256" key="1">
    <source>
        <dbReference type="ARBA" id="ARBA00004173"/>
    </source>
</evidence>
<evidence type="ECO:0000313" key="4">
    <source>
        <dbReference type="EMBL" id="KAK0633676.1"/>
    </source>
</evidence>
<keyword evidence="5" id="KW-1185">Reference proteome</keyword>
<protein>
    <submittedName>
        <fullName evidence="4">Uncharacterized protein</fullName>
    </submittedName>
</protein>
<organism evidence="4 5">
    <name type="scientific">Immersiella caudata</name>
    <dbReference type="NCBI Taxonomy" id="314043"/>
    <lineage>
        <taxon>Eukaryota</taxon>
        <taxon>Fungi</taxon>
        <taxon>Dikarya</taxon>
        <taxon>Ascomycota</taxon>
        <taxon>Pezizomycotina</taxon>
        <taxon>Sordariomycetes</taxon>
        <taxon>Sordariomycetidae</taxon>
        <taxon>Sordariales</taxon>
        <taxon>Lasiosphaeriaceae</taxon>
        <taxon>Immersiella</taxon>
    </lineage>
</organism>
<proteinExistence type="predicted"/>
<evidence type="ECO:0000313" key="5">
    <source>
        <dbReference type="Proteomes" id="UP001175000"/>
    </source>
</evidence>
<dbReference type="Pfam" id="PF07961">
    <property type="entry name" value="MBA1"/>
    <property type="match status" value="1"/>
</dbReference>
<keyword evidence="3" id="KW-0496">Mitochondrion</keyword>